<keyword evidence="2" id="KW-1185">Reference proteome</keyword>
<dbReference type="RefSeq" id="XP_040763424.1">
    <property type="nucleotide sequence ID" value="XM_040903434.1"/>
</dbReference>
<dbReference type="Proteomes" id="UP000076871">
    <property type="component" value="Unassembled WGS sequence"/>
</dbReference>
<protein>
    <submittedName>
        <fullName evidence="1">Uncharacterized protein</fullName>
    </submittedName>
</protein>
<sequence>RAVAEIIMNNRAPFIAPLKHLHKQYEIIHIQISVYNSQANDIMKQQHFDVQKVAMKVYDEGNTMDWPKVIHAVSIQKSTGQSLHFMVHGVKPVFLFNLTEAMNL</sequence>
<feature type="non-terminal residue" evidence="1">
    <location>
        <position position="1"/>
    </location>
</feature>
<dbReference type="GO" id="GO:0003676">
    <property type="term" value="F:nucleic acid binding"/>
    <property type="evidence" value="ECO:0007669"/>
    <property type="project" value="InterPro"/>
</dbReference>
<proteinExistence type="predicted"/>
<dbReference type="InParanoid" id="A0A165DV20"/>
<feature type="non-terminal residue" evidence="1">
    <location>
        <position position="104"/>
    </location>
</feature>
<dbReference type="EMBL" id="KV427628">
    <property type="protein sequence ID" value="KZT05684.1"/>
    <property type="molecule type" value="Genomic_DNA"/>
</dbReference>
<gene>
    <name evidence="1" type="ORF">LAESUDRAFT_634137</name>
</gene>
<dbReference type="GeneID" id="63820465"/>
<dbReference type="InterPro" id="IPR036397">
    <property type="entry name" value="RNaseH_sf"/>
</dbReference>
<name>A0A165DV20_9APHY</name>
<evidence type="ECO:0000313" key="2">
    <source>
        <dbReference type="Proteomes" id="UP000076871"/>
    </source>
</evidence>
<reference evidence="1 2" key="1">
    <citation type="journal article" date="2016" name="Mol. Biol. Evol.">
        <title>Comparative Genomics of Early-Diverging Mushroom-Forming Fungi Provides Insights into the Origins of Lignocellulose Decay Capabilities.</title>
        <authorList>
            <person name="Nagy L.G."/>
            <person name="Riley R."/>
            <person name="Tritt A."/>
            <person name="Adam C."/>
            <person name="Daum C."/>
            <person name="Floudas D."/>
            <person name="Sun H."/>
            <person name="Yadav J.S."/>
            <person name="Pangilinan J."/>
            <person name="Larsson K.H."/>
            <person name="Matsuura K."/>
            <person name="Barry K."/>
            <person name="Labutti K."/>
            <person name="Kuo R."/>
            <person name="Ohm R.A."/>
            <person name="Bhattacharya S.S."/>
            <person name="Shirouzu T."/>
            <person name="Yoshinaga Y."/>
            <person name="Martin F.M."/>
            <person name="Grigoriev I.V."/>
            <person name="Hibbett D.S."/>
        </authorList>
    </citation>
    <scope>NUCLEOTIDE SEQUENCE [LARGE SCALE GENOMIC DNA]</scope>
    <source>
        <strain evidence="1 2">93-53</strain>
    </source>
</reference>
<dbReference type="OrthoDB" id="446925at2759"/>
<dbReference type="AlphaFoldDB" id="A0A165DV20"/>
<dbReference type="STRING" id="1314785.A0A165DV20"/>
<evidence type="ECO:0000313" key="1">
    <source>
        <dbReference type="EMBL" id="KZT05684.1"/>
    </source>
</evidence>
<accession>A0A165DV20</accession>
<organism evidence="1 2">
    <name type="scientific">Laetiporus sulphureus 93-53</name>
    <dbReference type="NCBI Taxonomy" id="1314785"/>
    <lineage>
        <taxon>Eukaryota</taxon>
        <taxon>Fungi</taxon>
        <taxon>Dikarya</taxon>
        <taxon>Basidiomycota</taxon>
        <taxon>Agaricomycotina</taxon>
        <taxon>Agaricomycetes</taxon>
        <taxon>Polyporales</taxon>
        <taxon>Laetiporus</taxon>
    </lineage>
</organism>
<dbReference type="Gene3D" id="3.30.420.10">
    <property type="entry name" value="Ribonuclease H-like superfamily/Ribonuclease H"/>
    <property type="match status" value="1"/>
</dbReference>